<protein>
    <submittedName>
        <fullName evidence="8">Putative MFS family arabinose efflux permease</fullName>
    </submittedName>
</protein>
<feature type="transmembrane region" description="Helical" evidence="6">
    <location>
        <begin position="231"/>
        <end position="254"/>
    </location>
</feature>
<keyword evidence="9" id="KW-1185">Reference proteome</keyword>
<feature type="transmembrane region" description="Helical" evidence="6">
    <location>
        <begin position="139"/>
        <end position="157"/>
    </location>
</feature>
<name>A0A3D9HYQ7_9BACL</name>
<feature type="transmembrane region" description="Helical" evidence="6">
    <location>
        <begin position="319"/>
        <end position="338"/>
    </location>
</feature>
<dbReference type="PANTHER" id="PTHR23534">
    <property type="entry name" value="MFS PERMEASE"/>
    <property type="match status" value="1"/>
</dbReference>
<feature type="transmembrane region" description="Helical" evidence="6">
    <location>
        <begin position="294"/>
        <end position="313"/>
    </location>
</feature>
<feature type="domain" description="Major facilitator superfamily (MFS) profile" evidence="7">
    <location>
        <begin position="13"/>
        <end position="410"/>
    </location>
</feature>
<dbReference type="GO" id="GO:0022857">
    <property type="term" value="F:transmembrane transporter activity"/>
    <property type="evidence" value="ECO:0007669"/>
    <property type="project" value="InterPro"/>
</dbReference>
<dbReference type="SUPFAM" id="SSF103473">
    <property type="entry name" value="MFS general substrate transporter"/>
    <property type="match status" value="1"/>
</dbReference>
<proteinExistence type="predicted"/>
<keyword evidence="5 6" id="KW-0472">Membrane</keyword>
<gene>
    <name evidence="8" type="ORF">DFP98_1474</name>
</gene>
<dbReference type="InterPro" id="IPR020846">
    <property type="entry name" value="MFS_dom"/>
</dbReference>
<dbReference type="EMBL" id="QRDZ01000047">
    <property type="protein sequence ID" value="RED54642.1"/>
    <property type="molecule type" value="Genomic_DNA"/>
</dbReference>
<evidence type="ECO:0000256" key="4">
    <source>
        <dbReference type="ARBA" id="ARBA00022989"/>
    </source>
</evidence>
<evidence type="ECO:0000256" key="5">
    <source>
        <dbReference type="ARBA" id="ARBA00023136"/>
    </source>
</evidence>
<dbReference type="GO" id="GO:0005886">
    <property type="term" value="C:plasma membrane"/>
    <property type="evidence" value="ECO:0007669"/>
    <property type="project" value="UniProtKB-SubCell"/>
</dbReference>
<dbReference type="AlphaFoldDB" id="A0A3D9HYQ7"/>
<dbReference type="RefSeq" id="WP_116065396.1">
    <property type="nucleotide sequence ID" value="NZ_QRDZ01000047.1"/>
</dbReference>
<comment type="subcellular location">
    <subcellularLocation>
        <location evidence="1">Cell membrane</location>
        <topology evidence="1">Multi-pass membrane protein</topology>
    </subcellularLocation>
</comment>
<feature type="transmembrane region" description="Helical" evidence="6">
    <location>
        <begin position="12"/>
        <end position="37"/>
    </location>
</feature>
<comment type="caution">
    <text evidence="8">The sequence shown here is derived from an EMBL/GenBank/DDBJ whole genome shotgun (WGS) entry which is preliminary data.</text>
</comment>
<dbReference type="InterPro" id="IPR011701">
    <property type="entry name" value="MFS"/>
</dbReference>
<evidence type="ECO:0000256" key="3">
    <source>
        <dbReference type="ARBA" id="ARBA00022692"/>
    </source>
</evidence>
<dbReference type="Pfam" id="PF07690">
    <property type="entry name" value="MFS_1"/>
    <property type="match status" value="1"/>
</dbReference>
<feature type="transmembrane region" description="Helical" evidence="6">
    <location>
        <begin position="359"/>
        <end position="378"/>
    </location>
</feature>
<evidence type="ECO:0000256" key="1">
    <source>
        <dbReference type="ARBA" id="ARBA00004651"/>
    </source>
</evidence>
<dbReference type="PANTHER" id="PTHR23534:SF1">
    <property type="entry name" value="MAJOR FACILITATOR SUPERFAMILY PROTEIN"/>
    <property type="match status" value="1"/>
</dbReference>
<evidence type="ECO:0000313" key="9">
    <source>
        <dbReference type="Proteomes" id="UP000256977"/>
    </source>
</evidence>
<feature type="transmembrane region" description="Helical" evidence="6">
    <location>
        <begin position="80"/>
        <end position="99"/>
    </location>
</feature>
<reference evidence="8 9" key="1">
    <citation type="submission" date="2018-07" db="EMBL/GenBank/DDBJ databases">
        <title>Genomic Encyclopedia of Type Strains, Phase III (KMG-III): the genomes of soil and plant-associated and newly described type strains.</title>
        <authorList>
            <person name="Whitman W."/>
        </authorList>
    </citation>
    <scope>NUCLEOTIDE SEQUENCE [LARGE SCALE GENOMIC DNA]</scope>
    <source>
        <strain evidence="8 9">CECT 7287</strain>
    </source>
</reference>
<dbReference type="InterPro" id="IPR036259">
    <property type="entry name" value="MFS_trans_sf"/>
</dbReference>
<evidence type="ECO:0000259" key="7">
    <source>
        <dbReference type="PROSITE" id="PS50850"/>
    </source>
</evidence>
<feature type="transmembrane region" description="Helical" evidence="6">
    <location>
        <begin position="177"/>
        <end position="195"/>
    </location>
</feature>
<feature type="transmembrane region" description="Helical" evidence="6">
    <location>
        <begin position="384"/>
        <end position="405"/>
    </location>
</feature>
<evidence type="ECO:0000256" key="6">
    <source>
        <dbReference type="SAM" id="Phobius"/>
    </source>
</evidence>
<feature type="transmembrane region" description="Helical" evidence="6">
    <location>
        <begin position="266"/>
        <end position="287"/>
    </location>
</feature>
<organism evidence="8 9">
    <name type="scientific">Cohnella phaseoli</name>
    <dbReference type="NCBI Taxonomy" id="456490"/>
    <lineage>
        <taxon>Bacteria</taxon>
        <taxon>Bacillati</taxon>
        <taxon>Bacillota</taxon>
        <taxon>Bacilli</taxon>
        <taxon>Bacillales</taxon>
        <taxon>Paenibacillaceae</taxon>
        <taxon>Cohnella</taxon>
    </lineage>
</organism>
<sequence length="414" mass="42004">MTENEVKRLYSRTLIIIIISQIFGGMGLAAGVTVGALMAQEMLGADSYAGVPVALITLGSAVSAYLVGRLTHRYGRRAGLSTGFLAGSAGAVGIVLAGATNQLSLLLASLLIYGAGTSTNLQARYAGTDLAKPEQRAKAVSLSMVSTTLGAVAGPNLVRPMGDVAVSFGLPALTGPFLLSAAAFALAGLILFAFLRPDPYIAAKAIAAGQEAGRAQTSAGKPSAPFRNRGLVVGTTVMVLTQIVMVAIMTMTPVHMQHHGHGLGDVGLVIGIHVGAMYLPSLVTGVLVDRIGRYAMSCVAGITLLLAGGLAAAAPADSLPLLIAALALLGLGWNFGLISGTAQIVDATTPTTRAKTQGTIDVLIALTGASGGALSGMVVAGSSYAALSLIGGAMSLLLIPVVLWARRPRRERQE</sequence>
<dbReference type="Gene3D" id="1.20.1250.20">
    <property type="entry name" value="MFS general substrate transporter like domains"/>
    <property type="match status" value="1"/>
</dbReference>
<feature type="transmembrane region" description="Helical" evidence="6">
    <location>
        <begin position="105"/>
        <end position="127"/>
    </location>
</feature>
<accession>A0A3D9HYQ7</accession>
<dbReference type="Proteomes" id="UP000256977">
    <property type="component" value="Unassembled WGS sequence"/>
</dbReference>
<evidence type="ECO:0000313" key="8">
    <source>
        <dbReference type="EMBL" id="RED54642.1"/>
    </source>
</evidence>
<keyword evidence="2" id="KW-0813">Transport</keyword>
<dbReference type="OrthoDB" id="9776171at2"/>
<feature type="transmembrane region" description="Helical" evidence="6">
    <location>
        <begin position="49"/>
        <end position="68"/>
    </location>
</feature>
<keyword evidence="3 6" id="KW-0812">Transmembrane</keyword>
<keyword evidence="4 6" id="KW-1133">Transmembrane helix</keyword>
<evidence type="ECO:0000256" key="2">
    <source>
        <dbReference type="ARBA" id="ARBA00022448"/>
    </source>
</evidence>
<dbReference type="PROSITE" id="PS50850">
    <property type="entry name" value="MFS"/>
    <property type="match status" value="1"/>
</dbReference>